<dbReference type="InterPro" id="IPR002577">
    <property type="entry name" value="HTH_HxlR"/>
</dbReference>
<feature type="domain" description="HTH hxlR-type" evidence="4">
    <location>
        <begin position="17"/>
        <end position="120"/>
    </location>
</feature>
<dbReference type="InterPro" id="IPR036390">
    <property type="entry name" value="WH_DNA-bd_sf"/>
</dbReference>
<dbReference type="PROSITE" id="PS51118">
    <property type="entry name" value="HTH_HXLR"/>
    <property type="match status" value="1"/>
</dbReference>
<dbReference type="EMBL" id="FNXY01000003">
    <property type="protein sequence ID" value="SEI80403.1"/>
    <property type="molecule type" value="Genomic_DNA"/>
</dbReference>
<keyword evidence="3" id="KW-0804">Transcription</keyword>
<name>A0A1H6TK05_9BACT</name>
<evidence type="ECO:0000256" key="1">
    <source>
        <dbReference type="ARBA" id="ARBA00023015"/>
    </source>
</evidence>
<dbReference type="RefSeq" id="WP_090335275.1">
    <property type="nucleotide sequence ID" value="NZ_FNXY01000003.1"/>
</dbReference>
<reference evidence="5 6" key="1">
    <citation type="submission" date="2016-10" db="EMBL/GenBank/DDBJ databases">
        <authorList>
            <person name="de Groot N.N."/>
        </authorList>
    </citation>
    <scope>NUCLEOTIDE SEQUENCE [LARGE SCALE GENOMIC DNA]</scope>
    <source>
        <strain evidence="5 6">DSM 19938</strain>
    </source>
</reference>
<evidence type="ECO:0000313" key="5">
    <source>
        <dbReference type="EMBL" id="SEI80403.1"/>
    </source>
</evidence>
<keyword evidence="2" id="KW-0238">DNA-binding</keyword>
<accession>A0A1H6TK05</accession>
<dbReference type="PANTHER" id="PTHR33204">
    <property type="entry name" value="TRANSCRIPTIONAL REGULATOR, MARR FAMILY"/>
    <property type="match status" value="1"/>
</dbReference>
<dbReference type="Pfam" id="PF01638">
    <property type="entry name" value="HxlR"/>
    <property type="match status" value="1"/>
</dbReference>
<dbReference type="SUPFAM" id="SSF46785">
    <property type="entry name" value="Winged helix' DNA-binding domain"/>
    <property type="match status" value="1"/>
</dbReference>
<keyword evidence="1" id="KW-0805">Transcription regulation</keyword>
<evidence type="ECO:0000313" key="6">
    <source>
        <dbReference type="Proteomes" id="UP000199532"/>
    </source>
</evidence>
<protein>
    <submittedName>
        <fullName evidence="5">Transcriptional regulator, HxlR family</fullName>
    </submittedName>
</protein>
<evidence type="ECO:0000256" key="3">
    <source>
        <dbReference type="ARBA" id="ARBA00023163"/>
    </source>
</evidence>
<dbReference type="PANTHER" id="PTHR33204:SF29">
    <property type="entry name" value="TRANSCRIPTIONAL REGULATOR"/>
    <property type="match status" value="1"/>
</dbReference>
<dbReference type="Gene3D" id="1.10.10.10">
    <property type="entry name" value="Winged helix-like DNA-binding domain superfamily/Winged helix DNA-binding domain"/>
    <property type="match status" value="1"/>
</dbReference>
<dbReference type="Proteomes" id="UP000199532">
    <property type="component" value="Unassembled WGS sequence"/>
</dbReference>
<dbReference type="OrthoDB" id="769662at2"/>
<gene>
    <name evidence="5" type="ORF">SAMN04487995_2292</name>
</gene>
<proteinExistence type="predicted"/>
<keyword evidence="6" id="KW-1185">Reference proteome</keyword>
<dbReference type="STRING" id="408657.SAMN04487995_2292"/>
<organism evidence="5 6">
    <name type="scientific">Dyadobacter koreensis</name>
    <dbReference type="NCBI Taxonomy" id="408657"/>
    <lineage>
        <taxon>Bacteria</taxon>
        <taxon>Pseudomonadati</taxon>
        <taxon>Bacteroidota</taxon>
        <taxon>Cytophagia</taxon>
        <taxon>Cytophagales</taxon>
        <taxon>Spirosomataceae</taxon>
        <taxon>Dyadobacter</taxon>
    </lineage>
</organism>
<dbReference type="GO" id="GO:0003677">
    <property type="term" value="F:DNA binding"/>
    <property type="evidence" value="ECO:0007669"/>
    <property type="project" value="UniProtKB-KW"/>
</dbReference>
<evidence type="ECO:0000259" key="4">
    <source>
        <dbReference type="PROSITE" id="PS51118"/>
    </source>
</evidence>
<sequence length="138" mass="15916">MEAKHEFLEERLNHSDCARSLLPVRDALDALNGKWKLQIIISLMFGNKRFTQIAKEIPNITDKMLSKELRDLEAHQLVKRTVFDSIPVVVEYTLTEHGHSLRDLIDVLRIWGIKHRNKVMGKLEVGEPLEVEAEISAH</sequence>
<dbReference type="AlphaFoldDB" id="A0A1H6TK05"/>
<evidence type="ECO:0000256" key="2">
    <source>
        <dbReference type="ARBA" id="ARBA00023125"/>
    </source>
</evidence>
<dbReference type="InterPro" id="IPR036388">
    <property type="entry name" value="WH-like_DNA-bd_sf"/>
</dbReference>